<proteinExistence type="predicted"/>
<reference evidence="2 3" key="1">
    <citation type="submission" date="2019-03" db="EMBL/GenBank/DDBJ databases">
        <title>Genomic Encyclopedia of Type Strains, Phase IV (KMG-IV): sequencing the most valuable type-strain genomes for metagenomic binning, comparative biology and taxonomic classification.</title>
        <authorList>
            <person name="Goeker M."/>
        </authorList>
    </citation>
    <scope>NUCLEOTIDE SEQUENCE [LARGE SCALE GENOMIC DNA]</scope>
    <source>
        <strain evidence="2 3">DSM 1837</strain>
    </source>
</reference>
<name>A0A4V2SJ49_9BURK</name>
<comment type="caution">
    <text evidence="2">The sequence shown here is derived from an EMBL/GenBank/DDBJ whole genome shotgun (WGS) entry which is preliminary data.</text>
</comment>
<evidence type="ECO:0000313" key="3">
    <source>
        <dbReference type="Proteomes" id="UP000295182"/>
    </source>
</evidence>
<keyword evidence="3" id="KW-1185">Reference proteome</keyword>
<sequence>MQMTSMTVLVDSGIGELPQHSNNHRKARDGRKDQGRHFVSMV</sequence>
<dbReference type="AlphaFoldDB" id="A0A4V2SJ49"/>
<gene>
    <name evidence="2" type="ORF">EV674_13514</name>
</gene>
<organism evidence="2 3">
    <name type="scientific">Simplicispira metamorpha</name>
    <dbReference type="NCBI Taxonomy" id="80881"/>
    <lineage>
        <taxon>Bacteria</taxon>
        <taxon>Pseudomonadati</taxon>
        <taxon>Pseudomonadota</taxon>
        <taxon>Betaproteobacteria</taxon>
        <taxon>Burkholderiales</taxon>
        <taxon>Comamonadaceae</taxon>
        <taxon>Simplicispira</taxon>
    </lineage>
</organism>
<evidence type="ECO:0000256" key="1">
    <source>
        <dbReference type="SAM" id="MobiDB-lite"/>
    </source>
</evidence>
<dbReference type="RefSeq" id="WP_277749430.1">
    <property type="nucleotide sequence ID" value="NZ_QXNC01000037.1"/>
</dbReference>
<dbReference type="EMBL" id="SLXH01000035">
    <property type="protein sequence ID" value="TCP12958.1"/>
    <property type="molecule type" value="Genomic_DNA"/>
</dbReference>
<accession>A0A4V2SJ49</accession>
<feature type="region of interest" description="Disordered" evidence="1">
    <location>
        <begin position="11"/>
        <end position="42"/>
    </location>
</feature>
<evidence type="ECO:0000313" key="2">
    <source>
        <dbReference type="EMBL" id="TCP12958.1"/>
    </source>
</evidence>
<protein>
    <submittedName>
        <fullName evidence="2">Uncharacterized protein</fullName>
    </submittedName>
</protein>
<dbReference type="Proteomes" id="UP000295182">
    <property type="component" value="Unassembled WGS sequence"/>
</dbReference>